<proteinExistence type="predicted"/>
<keyword evidence="2" id="KW-0597">Phosphoprotein</keyword>
<dbReference type="InterPro" id="IPR039678">
    <property type="entry name" value="CTNNBL1"/>
</dbReference>
<dbReference type="Gene3D" id="1.25.10.10">
    <property type="entry name" value="Leucine-rich Repeat Variant"/>
    <property type="match status" value="1"/>
</dbReference>
<name>A0ABR1MAX1_9PEZI</name>
<evidence type="ECO:0000259" key="7">
    <source>
        <dbReference type="SMART" id="SM01156"/>
    </source>
</evidence>
<gene>
    <name evidence="8" type="ORF">J3D65DRAFT_611499</name>
</gene>
<dbReference type="GeneID" id="92031823"/>
<evidence type="ECO:0000256" key="2">
    <source>
        <dbReference type="ARBA" id="ARBA00022553"/>
    </source>
</evidence>
<feature type="compositionally biased region" description="Acidic residues" evidence="6">
    <location>
        <begin position="51"/>
        <end position="79"/>
    </location>
</feature>
<evidence type="ECO:0000256" key="5">
    <source>
        <dbReference type="ARBA" id="ARBA00023242"/>
    </source>
</evidence>
<evidence type="ECO:0000256" key="6">
    <source>
        <dbReference type="SAM" id="MobiDB-lite"/>
    </source>
</evidence>
<feature type="region of interest" description="Disordered" evidence="6">
    <location>
        <begin position="1"/>
        <end position="81"/>
    </location>
</feature>
<organism evidence="8 9">
    <name type="scientific">Phyllosticta citribraziliensis</name>
    <dbReference type="NCBI Taxonomy" id="989973"/>
    <lineage>
        <taxon>Eukaryota</taxon>
        <taxon>Fungi</taxon>
        <taxon>Dikarya</taxon>
        <taxon>Ascomycota</taxon>
        <taxon>Pezizomycotina</taxon>
        <taxon>Dothideomycetes</taxon>
        <taxon>Dothideomycetes incertae sedis</taxon>
        <taxon>Botryosphaeriales</taxon>
        <taxon>Phyllostictaceae</taxon>
        <taxon>Phyllosticta</taxon>
    </lineage>
</organism>
<dbReference type="Pfam" id="PF08216">
    <property type="entry name" value="CTNNBL"/>
    <property type="match status" value="1"/>
</dbReference>
<evidence type="ECO:0000313" key="9">
    <source>
        <dbReference type="Proteomes" id="UP001360953"/>
    </source>
</evidence>
<dbReference type="SUPFAM" id="SSF48371">
    <property type="entry name" value="ARM repeat"/>
    <property type="match status" value="1"/>
</dbReference>
<reference evidence="8 9" key="1">
    <citation type="submission" date="2024-04" db="EMBL/GenBank/DDBJ databases">
        <title>Phyllosticta paracitricarpa is synonymous to the EU quarantine fungus P. citricarpa based on phylogenomic analyses.</title>
        <authorList>
            <consortium name="Lawrence Berkeley National Laboratory"/>
            <person name="Van ingen-buijs V.A."/>
            <person name="Van westerhoven A.C."/>
            <person name="Haridas S."/>
            <person name="Skiadas P."/>
            <person name="Martin F."/>
            <person name="Groenewald J.Z."/>
            <person name="Crous P.W."/>
            <person name="Seidl M.F."/>
        </authorList>
    </citation>
    <scope>NUCLEOTIDE SEQUENCE [LARGE SCALE GENOMIC DNA]</scope>
    <source>
        <strain evidence="8 9">CPC 17464</strain>
    </source>
</reference>
<keyword evidence="9" id="KW-1185">Reference proteome</keyword>
<dbReference type="Proteomes" id="UP001360953">
    <property type="component" value="Unassembled WGS sequence"/>
</dbReference>
<protein>
    <submittedName>
        <fullName evidence="8">Catenin-beta-like protein</fullName>
    </submittedName>
</protein>
<comment type="caution">
    <text evidence="8">The sequence shown here is derived from an EMBL/GenBank/DDBJ whole genome shotgun (WGS) entry which is preliminary data.</text>
</comment>
<dbReference type="InterPro" id="IPR011989">
    <property type="entry name" value="ARM-like"/>
</dbReference>
<dbReference type="EMBL" id="JBBPEH010000001">
    <property type="protein sequence ID" value="KAK7545007.1"/>
    <property type="molecule type" value="Genomic_DNA"/>
</dbReference>
<keyword evidence="3" id="KW-0677">Repeat</keyword>
<accession>A0ABR1MAX1</accession>
<keyword evidence="5" id="KW-0539">Nucleus</keyword>
<dbReference type="RefSeq" id="XP_066660242.1">
    <property type="nucleotide sequence ID" value="XM_066798917.1"/>
</dbReference>
<evidence type="ECO:0000313" key="8">
    <source>
        <dbReference type="EMBL" id="KAK7545007.1"/>
    </source>
</evidence>
<evidence type="ECO:0000256" key="4">
    <source>
        <dbReference type="ARBA" id="ARBA00023054"/>
    </source>
</evidence>
<feature type="domain" description="Beta-catenin-like protein 1 N-terminal" evidence="7">
    <location>
        <begin position="87"/>
        <end position="196"/>
    </location>
</feature>
<dbReference type="InterPro" id="IPR016024">
    <property type="entry name" value="ARM-type_fold"/>
</dbReference>
<dbReference type="PANTHER" id="PTHR14978:SF0">
    <property type="entry name" value="BETA-CATENIN-LIKE PROTEIN 1"/>
    <property type="match status" value="1"/>
</dbReference>
<evidence type="ECO:0000256" key="3">
    <source>
        <dbReference type="ARBA" id="ARBA00022737"/>
    </source>
</evidence>
<dbReference type="PANTHER" id="PTHR14978">
    <property type="entry name" value="BETA-CATENIN-LIKE PROTEIN 1 NUCLEAR ASSOCIATED PROTEIN"/>
    <property type="match status" value="1"/>
</dbReference>
<dbReference type="InterPro" id="IPR013180">
    <property type="entry name" value="CTNNBL1_N"/>
</dbReference>
<sequence length="590" mass="65458">MSSIDDLFKKPHLPSNKRKLEPITEPSQAYKSAKLAPNGDAKGKGRATVEGADDNEDDVEAGPELPPEDEVDFGDDDEEGRFFGGGMDEKTASAMSYVDKVEEAGAAPETIDSSWLRKLALNFEKRISKNAELRAKFEDEPQKFMGSEADLDADIKSLSVLSEHPELYGEFAKLGCAGSLVSLLAHENTDIAIDAIEIISELTDEDVQAEQEQWDALVNGMLEADLLSLLVSNIERLDEANEVDRNGVYHSLSVVENLSSNPSTIEVLGKEDSLLKWLLRRIQKKENPVSQNKQYAAEDLAILVQTSAPNRLALINLDAIDIILQLLAAYRKRDPPKDTEEEEFAENLFDFLACLVDEPAGKEKFVEAEGIELCLIMLRDAKFAKPRALRLLDHALSGSPAGAAPVCERLVEAAGLKTIFSMFMKKNDGANTEHLIGILAALLRSLPGESAGRIRTLAKFVERDYEKIGRLIQVRRDYSSRLRLVDQAIQREKDALRPEAREELEDEWFSRRMEGGLFCLQTIDVILSWLVAEDGGAKKRIVELLADRDETLADIHATLKEQFEGITGDDLGEGELMLKDMLSTLIGFLE</sequence>
<dbReference type="SMART" id="SM01156">
    <property type="entry name" value="DUF1716"/>
    <property type="match status" value="1"/>
</dbReference>
<evidence type="ECO:0000256" key="1">
    <source>
        <dbReference type="ARBA" id="ARBA00004123"/>
    </source>
</evidence>
<keyword evidence="4" id="KW-0175">Coiled coil</keyword>
<comment type="subcellular location">
    <subcellularLocation>
        <location evidence="1">Nucleus</location>
    </subcellularLocation>
</comment>